<organism evidence="1">
    <name type="scientific">Fervidicoccus fontis</name>
    <dbReference type="NCBI Taxonomy" id="683846"/>
    <lineage>
        <taxon>Archaea</taxon>
        <taxon>Thermoproteota</taxon>
        <taxon>Thermoprotei</taxon>
        <taxon>Fervidicoccales</taxon>
        <taxon>Fervidicoccaceae</taxon>
        <taxon>Fervidicoccus</taxon>
    </lineage>
</organism>
<dbReference type="AlphaFoldDB" id="A0A7J3ZJD6"/>
<reference evidence="1" key="1">
    <citation type="journal article" date="2020" name="mSystems">
        <title>Genome- and Community-Level Interaction Insights into Carbon Utilization and Element Cycling Functions of Hydrothermarchaeota in Hydrothermal Sediment.</title>
        <authorList>
            <person name="Zhou Z."/>
            <person name="Liu Y."/>
            <person name="Xu W."/>
            <person name="Pan J."/>
            <person name="Luo Z.H."/>
            <person name="Li M."/>
        </authorList>
    </citation>
    <scope>NUCLEOTIDE SEQUENCE [LARGE SCALE GENOMIC DNA]</scope>
    <source>
        <strain evidence="1">SpSt-1116</strain>
    </source>
</reference>
<dbReference type="GO" id="GO:0046917">
    <property type="term" value="F:triphosphoribosyl-dephospho-CoA synthase activity"/>
    <property type="evidence" value="ECO:0007669"/>
    <property type="project" value="InterPro"/>
</dbReference>
<comment type="caution">
    <text evidence="1">The sequence shown here is derived from an EMBL/GenBank/DDBJ whole genome shotgun (WGS) entry which is preliminary data.</text>
</comment>
<evidence type="ECO:0008006" key="2">
    <source>
        <dbReference type="Google" id="ProtNLM"/>
    </source>
</evidence>
<dbReference type="GO" id="GO:0005524">
    <property type="term" value="F:ATP binding"/>
    <property type="evidence" value="ECO:0007669"/>
    <property type="project" value="InterPro"/>
</dbReference>
<dbReference type="EMBL" id="DRZC01000012">
    <property type="protein sequence ID" value="HHQ79982.1"/>
    <property type="molecule type" value="Genomic_DNA"/>
</dbReference>
<evidence type="ECO:0000313" key="1">
    <source>
        <dbReference type="EMBL" id="HHQ79982.1"/>
    </source>
</evidence>
<proteinExistence type="predicted"/>
<protein>
    <recommendedName>
        <fullName evidence="2">Triphosphoribosyl-dephospho-CoA synthase</fullName>
    </recommendedName>
</protein>
<dbReference type="Pfam" id="PF01874">
    <property type="entry name" value="CitG"/>
    <property type="match status" value="1"/>
</dbReference>
<sequence>MYGNPPLAAALAIALEPTGWMGAGTVCRSRDHRDKKMQDYIVASYRVALAFRRLCSSKLPKPVGSLLPAVVSEVHKPFNTNLSLGSLFLLYYNVVAACHDRRVCDIRTNATYAYSLLVSDSLVWLFDSIRELSPSHVRSSRSPFWPNVKSPLYGIERERYTGSSSMLALKLLSRHDPIFQEASTAFVHTSKLATEYLRKHGCQVPSSSVIDELFKDLCSNFVDSLLFRKRGLERALEVMLACKAGSMPKFDSRESLGSIADLVTLVLYYISNECAESWFFLKTVP</sequence>
<dbReference type="Gene3D" id="1.10.4200.10">
    <property type="entry name" value="Triphosphoribosyl-dephospho-CoA protein"/>
    <property type="match status" value="1"/>
</dbReference>
<gene>
    <name evidence="1" type="ORF">ENM78_00740</name>
</gene>
<name>A0A7J3ZJD6_9CREN</name>
<accession>A0A7J3ZJD6</accession>
<dbReference type="InterPro" id="IPR002736">
    <property type="entry name" value="CitG"/>
</dbReference>